<name>A0A812CZY2_ACAPH</name>
<feature type="transmembrane region" description="Helical" evidence="1">
    <location>
        <begin position="205"/>
        <end position="222"/>
    </location>
</feature>
<evidence type="ECO:0000313" key="2">
    <source>
        <dbReference type="EMBL" id="CAE1287909.1"/>
    </source>
</evidence>
<dbReference type="AlphaFoldDB" id="A0A812CZY2"/>
<gene>
    <name evidence="2" type="ORF">SPHA_46839</name>
</gene>
<reference evidence="2" key="1">
    <citation type="submission" date="2021-01" db="EMBL/GenBank/DDBJ databases">
        <authorList>
            <person name="Li R."/>
            <person name="Bekaert M."/>
        </authorList>
    </citation>
    <scope>NUCLEOTIDE SEQUENCE</scope>
    <source>
        <strain evidence="2">Farmed</strain>
    </source>
</reference>
<feature type="transmembrane region" description="Helical" evidence="1">
    <location>
        <begin position="20"/>
        <end position="39"/>
    </location>
</feature>
<comment type="caution">
    <text evidence="2">The sequence shown here is derived from an EMBL/GenBank/DDBJ whole genome shotgun (WGS) entry which is preliminary data.</text>
</comment>
<dbReference type="EMBL" id="CAHIKZ030002501">
    <property type="protein sequence ID" value="CAE1287909.1"/>
    <property type="molecule type" value="Genomic_DNA"/>
</dbReference>
<dbReference type="Proteomes" id="UP000597762">
    <property type="component" value="Unassembled WGS sequence"/>
</dbReference>
<keyword evidence="1" id="KW-0812">Transmembrane</keyword>
<sequence>MLIFSFISSHRHCFISINIFLYLYVIYIPPLSFNIFFLLSHSFKYFRSVSTLSLFIFLLSLSIIPFLLSIFRNLSFPSPFSISIFHFLFPPLSLSFNLSFPFSLVNISFPFLLFLSLLSFSPSLALPNFPFLFFFIFFSHFLKKKSFLSSLSVFTLSFLLPHLSLFTFLLPHLSLFSRFPSPPSVSISFPRLLYSSQTISFKHSLSFKIFLFFLFISLNLSSHPSLSIIYSHFTLSPALSLSLSLSCIPPLYSIKLYAFSKSITKYTCCKNIRF</sequence>
<evidence type="ECO:0000256" key="1">
    <source>
        <dbReference type="SAM" id="Phobius"/>
    </source>
</evidence>
<feature type="transmembrane region" description="Helical" evidence="1">
    <location>
        <begin position="148"/>
        <end position="170"/>
    </location>
</feature>
<keyword evidence="1" id="KW-0472">Membrane</keyword>
<feature type="transmembrane region" description="Helical" evidence="1">
    <location>
        <begin position="51"/>
        <end position="71"/>
    </location>
</feature>
<keyword evidence="1" id="KW-1133">Transmembrane helix</keyword>
<evidence type="ECO:0000313" key="3">
    <source>
        <dbReference type="Proteomes" id="UP000597762"/>
    </source>
</evidence>
<organism evidence="2 3">
    <name type="scientific">Acanthosepion pharaonis</name>
    <name type="common">Pharaoh cuttlefish</name>
    <name type="synonym">Sepia pharaonis</name>
    <dbReference type="NCBI Taxonomy" id="158019"/>
    <lineage>
        <taxon>Eukaryota</taxon>
        <taxon>Metazoa</taxon>
        <taxon>Spiralia</taxon>
        <taxon>Lophotrochozoa</taxon>
        <taxon>Mollusca</taxon>
        <taxon>Cephalopoda</taxon>
        <taxon>Coleoidea</taxon>
        <taxon>Decapodiformes</taxon>
        <taxon>Sepiida</taxon>
        <taxon>Sepiina</taxon>
        <taxon>Sepiidae</taxon>
        <taxon>Acanthosepion</taxon>
    </lineage>
</organism>
<keyword evidence="3" id="KW-1185">Reference proteome</keyword>
<feature type="transmembrane region" description="Helical" evidence="1">
    <location>
        <begin position="125"/>
        <end position="142"/>
    </location>
</feature>
<protein>
    <submittedName>
        <fullName evidence="2">Uncharacterized protein</fullName>
    </submittedName>
</protein>
<proteinExistence type="predicted"/>
<accession>A0A812CZY2</accession>